<evidence type="ECO:0000256" key="2">
    <source>
        <dbReference type="ARBA" id="ARBA00023004"/>
    </source>
</evidence>
<dbReference type="EMBL" id="QGNW01000083">
    <property type="protein sequence ID" value="RVX00242.1"/>
    <property type="molecule type" value="Genomic_DNA"/>
</dbReference>
<dbReference type="InterPro" id="IPR027443">
    <property type="entry name" value="IPNS-like_sf"/>
</dbReference>
<reference evidence="5 6" key="1">
    <citation type="journal article" date="2018" name="PLoS Genet.">
        <title>Population sequencing reveals clonal diversity and ancestral inbreeding in the grapevine cultivar Chardonnay.</title>
        <authorList>
            <person name="Roach M.J."/>
            <person name="Johnson D.L."/>
            <person name="Bohlmann J."/>
            <person name="van Vuuren H.J."/>
            <person name="Jones S.J."/>
            <person name="Pretorius I.S."/>
            <person name="Schmidt S.A."/>
            <person name="Borneman A.R."/>
        </authorList>
    </citation>
    <scope>NUCLEOTIDE SEQUENCE [LARGE SCALE GENOMIC DNA]</scope>
    <source>
        <strain evidence="6">cv. Chardonnay</strain>
        <tissue evidence="5">Leaf</tissue>
    </source>
</reference>
<accession>A0A438IU26</accession>
<dbReference type="InterPro" id="IPR050295">
    <property type="entry name" value="Plant_2OG-oxidoreductases"/>
</dbReference>
<keyword evidence="1" id="KW-0479">Metal-binding</keyword>
<evidence type="ECO:0000313" key="5">
    <source>
        <dbReference type="EMBL" id="RVX00242.1"/>
    </source>
</evidence>
<dbReference type="Pfam" id="PF14226">
    <property type="entry name" value="DIOX_N"/>
    <property type="match status" value="1"/>
</dbReference>
<dbReference type="InterPro" id="IPR026992">
    <property type="entry name" value="DIOX_N"/>
</dbReference>
<dbReference type="AlphaFoldDB" id="A0A438IU26"/>
<dbReference type="Pfam" id="PF03171">
    <property type="entry name" value="2OG-FeII_Oxy"/>
    <property type="match status" value="1"/>
</dbReference>
<dbReference type="Proteomes" id="UP000288805">
    <property type="component" value="Unassembled WGS sequence"/>
</dbReference>
<protein>
    <submittedName>
        <fullName evidence="5">S-norcoclaurine synthase 1</fullName>
    </submittedName>
</protein>
<comment type="caution">
    <text evidence="5">The sequence shown here is derived from an EMBL/GenBank/DDBJ whole genome shotgun (WGS) entry which is preliminary data.</text>
</comment>
<feature type="domain" description="Isopenicillin N synthase-like Fe(2+) 2OG dioxygenase" evidence="3">
    <location>
        <begin position="252"/>
        <end position="306"/>
    </location>
</feature>
<dbReference type="InterPro" id="IPR044861">
    <property type="entry name" value="IPNS-like_FE2OG_OXY"/>
</dbReference>
<organism evidence="5 6">
    <name type="scientific">Vitis vinifera</name>
    <name type="common">Grape</name>
    <dbReference type="NCBI Taxonomy" id="29760"/>
    <lineage>
        <taxon>Eukaryota</taxon>
        <taxon>Viridiplantae</taxon>
        <taxon>Streptophyta</taxon>
        <taxon>Embryophyta</taxon>
        <taxon>Tracheophyta</taxon>
        <taxon>Spermatophyta</taxon>
        <taxon>Magnoliopsida</taxon>
        <taxon>eudicotyledons</taxon>
        <taxon>Gunneridae</taxon>
        <taxon>Pentapetalae</taxon>
        <taxon>rosids</taxon>
        <taxon>Vitales</taxon>
        <taxon>Vitaceae</taxon>
        <taxon>Viteae</taxon>
        <taxon>Vitis</taxon>
    </lineage>
</organism>
<evidence type="ECO:0000259" key="4">
    <source>
        <dbReference type="Pfam" id="PF14226"/>
    </source>
</evidence>
<dbReference type="Gene3D" id="2.60.120.330">
    <property type="entry name" value="B-lactam Antibiotic, Isopenicillin N Synthase, Chain"/>
    <property type="match status" value="2"/>
</dbReference>
<evidence type="ECO:0000256" key="1">
    <source>
        <dbReference type="ARBA" id="ARBA00022723"/>
    </source>
</evidence>
<feature type="domain" description="Non-haem dioxygenase N-terminal" evidence="4">
    <location>
        <begin position="52"/>
        <end position="162"/>
    </location>
</feature>
<sequence length="356" mass="39883">MVGEEISRELGGSVLVANVQALASSYSGDVPLRYLRPELHAEEVLVDESLPIPTIDMRKLLVDDDEMGKLHLACLVGVLYGTPKLINHGVAEEVIKKMKADVQEFFKLPLKEKNAYAKLGNGLEGYGQNFVVSEDQKLDWADMLFLQCLPASERNMRFWPEEPTSFRISSTKMSLIVKKIYPLVSTLLKFPFVCQGNFGKVFIRACKVSNCLLKLMAKNLLINPEQLTNMFDDGRQAVRMNYYPPCVHASKRNGKWIPIRPVPGAFIVNIGDVIEIMSNGEYKSIEHRAVVDPEKERLSIATFCSPGAGAIIGPLPELTKEKGAIYKSVSREEYIKFVLSRKLDGKSTINLMKLEN</sequence>
<evidence type="ECO:0000259" key="3">
    <source>
        <dbReference type="Pfam" id="PF03171"/>
    </source>
</evidence>
<dbReference type="SUPFAM" id="SSF51197">
    <property type="entry name" value="Clavaminate synthase-like"/>
    <property type="match status" value="1"/>
</dbReference>
<evidence type="ECO:0000313" key="6">
    <source>
        <dbReference type="Proteomes" id="UP000288805"/>
    </source>
</evidence>
<keyword evidence="2" id="KW-0408">Iron</keyword>
<name>A0A438IU26_VITVI</name>
<dbReference type="GO" id="GO:0046872">
    <property type="term" value="F:metal ion binding"/>
    <property type="evidence" value="ECO:0007669"/>
    <property type="project" value="UniProtKB-KW"/>
</dbReference>
<proteinExistence type="predicted"/>
<gene>
    <name evidence="5" type="primary">NCS1_12</name>
    <name evidence="5" type="ORF">CK203_026659</name>
</gene>
<dbReference type="PANTHER" id="PTHR47991">
    <property type="entry name" value="OXOGLUTARATE/IRON-DEPENDENT DIOXYGENASE"/>
    <property type="match status" value="1"/>
</dbReference>